<accession>A0A3G2QZQ1</accession>
<comment type="subcellular location">
    <subcellularLocation>
        <location evidence="1">Plastid</location>
    </subcellularLocation>
</comment>
<dbReference type="GeneID" id="38571995"/>
<name>A0A3G2QZQ1_9STRA</name>
<proteinExistence type="predicted"/>
<dbReference type="InterPro" id="IPR009631">
    <property type="entry name" value="CGLD27-like"/>
</dbReference>
<evidence type="ECO:0000313" key="4">
    <source>
        <dbReference type="EMBL" id="AYO28628.1"/>
    </source>
</evidence>
<reference evidence="4" key="1">
    <citation type="submission" date="2018-08" db="EMBL/GenBank/DDBJ databases">
        <title>Comparative Plastid Genomics of Synurophyceae: Evolutionary Evidence of Lateral Gene Transfer and Inverted Repeat Dynamics.</title>
        <authorList>
            <person name="Kim J.I."/>
            <person name="Shin H."/>
            <person name="Skaloud P."/>
            <person name="Jung J."/>
            <person name="Yoon H.S."/>
            <person name="Archibald J.M."/>
            <person name="Shin W."/>
        </authorList>
    </citation>
    <scope>NUCLEOTIDE SEQUENCE</scope>
    <source>
        <strain evidence="4">CCMP1782</strain>
    </source>
</reference>
<dbReference type="PANTHER" id="PTHR34214:SF3">
    <property type="entry name" value="PROTEIN CONSERVED IN THE GREEN LINEAGE AND DIATOMS 27, CHLOROPLASTIC"/>
    <property type="match status" value="1"/>
</dbReference>
<dbReference type="GO" id="GO:0009536">
    <property type="term" value="C:plastid"/>
    <property type="evidence" value="ECO:0007669"/>
    <property type="project" value="UniProtKB-SubCell"/>
</dbReference>
<sequence length="168" mass="20789">MKNSKLIPNMKVFFLCPVPENQKPINEYIFFRALFFQNNFFNLFLRQNVKEKLKGKFFFYFVVFFQNFFSKVIFSFEISSFFSFFFLFSLFLFFPFFLRVNQIRNNLNHARFFYEETSWYDGQVWEKPLSLIRNDRLLSTQKIEPIFHLFFNLLFLIVFLLFFSFSFL</sequence>
<evidence type="ECO:0000256" key="1">
    <source>
        <dbReference type="ARBA" id="ARBA00004474"/>
    </source>
</evidence>
<gene>
    <name evidence="4" type="primary">ycf36</name>
</gene>
<dbReference type="PANTHER" id="PTHR34214">
    <property type="match status" value="1"/>
</dbReference>
<organism evidence="4">
    <name type="scientific">Mallomonas splendens</name>
    <dbReference type="NCBI Taxonomy" id="52552"/>
    <lineage>
        <taxon>Eukaryota</taxon>
        <taxon>Sar</taxon>
        <taxon>Stramenopiles</taxon>
        <taxon>Ochrophyta</taxon>
        <taxon>Synurophyceae</taxon>
        <taxon>Synurales</taxon>
        <taxon>Mallomonadaceae</taxon>
        <taxon>Mallomonas</taxon>
    </lineage>
</organism>
<evidence type="ECO:0000256" key="3">
    <source>
        <dbReference type="SAM" id="Phobius"/>
    </source>
</evidence>
<keyword evidence="3" id="KW-0812">Transmembrane</keyword>
<feature type="transmembrane region" description="Helical" evidence="3">
    <location>
        <begin position="57"/>
        <end position="74"/>
    </location>
</feature>
<keyword evidence="3" id="KW-0472">Membrane</keyword>
<geneLocation type="plastid" evidence="4"/>
<dbReference type="EMBL" id="MH795131">
    <property type="protein sequence ID" value="AYO28628.1"/>
    <property type="molecule type" value="Genomic_DNA"/>
</dbReference>
<dbReference type="AlphaFoldDB" id="A0A3G2QZQ1"/>
<evidence type="ECO:0000256" key="2">
    <source>
        <dbReference type="ARBA" id="ARBA00022640"/>
    </source>
</evidence>
<keyword evidence="2 4" id="KW-0934">Plastid</keyword>
<dbReference type="RefSeq" id="YP_009545474.1">
    <property type="nucleotide sequence ID" value="NC_040135.1"/>
</dbReference>
<feature type="transmembrane region" description="Helical" evidence="3">
    <location>
        <begin position="146"/>
        <end position="167"/>
    </location>
</feature>
<dbReference type="Pfam" id="PF06799">
    <property type="entry name" value="CGLD27-like"/>
    <property type="match status" value="1"/>
</dbReference>
<feature type="transmembrane region" description="Helical" evidence="3">
    <location>
        <begin position="80"/>
        <end position="98"/>
    </location>
</feature>
<keyword evidence="3" id="KW-1133">Transmembrane helix</keyword>
<protein>
    <submittedName>
        <fullName evidence="4">Ycf36</fullName>
    </submittedName>
</protein>